<reference evidence="8 11" key="1">
    <citation type="submission" date="2018-08" db="EMBL/GenBank/DDBJ databases">
        <title>A genome reference for cultivated species of the human gut microbiota.</title>
        <authorList>
            <person name="Zou Y."/>
            <person name="Xue W."/>
            <person name="Luo G."/>
        </authorList>
    </citation>
    <scope>NUCLEOTIDE SEQUENCE [LARGE SCALE GENOMIC DNA]</scope>
    <source>
        <strain evidence="8 11">AM30-26</strain>
    </source>
</reference>
<keyword evidence="6" id="KW-0472">Membrane</keyword>
<dbReference type="Proteomes" id="UP000284785">
    <property type="component" value="Unassembled WGS sequence"/>
</dbReference>
<keyword evidence="5" id="KW-0777">Teichoic acid biosynthesis</keyword>
<dbReference type="EMBL" id="CP083685">
    <property type="protein sequence ID" value="UYU91119.1"/>
    <property type="molecule type" value="Genomic_DNA"/>
</dbReference>
<evidence type="ECO:0000256" key="1">
    <source>
        <dbReference type="ARBA" id="ARBA00004202"/>
    </source>
</evidence>
<evidence type="ECO:0000313" key="12">
    <source>
        <dbReference type="Proteomes" id="UP001156218"/>
    </source>
</evidence>
<dbReference type="GO" id="GO:0019350">
    <property type="term" value="P:teichoic acid biosynthetic process"/>
    <property type="evidence" value="ECO:0007669"/>
    <property type="project" value="UniProtKB-KW"/>
</dbReference>
<comment type="subcellular location">
    <subcellularLocation>
        <location evidence="1">Cell membrane</location>
        <topology evidence="1">Peripheral membrane protein</topology>
    </subcellularLocation>
</comment>
<dbReference type="Gene3D" id="3.40.50.12580">
    <property type="match status" value="1"/>
</dbReference>
<protein>
    <submittedName>
        <fullName evidence="7">CDP-glycerol glycerophosphotransferase family protein</fullName>
    </submittedName>
    <submittedName>
        <fullName evidence="8">Teichoic acid biosynthesis protein B</fullName>
    </submittedName>
</protein>
<keyword evidence="3" id="KW-1003">Cell membrane</keyword>
<accession>C6IRB3</accession>
<dbReference type="PANTHER" id="PTHR37316">
    <property type="entry name" value="TEICHOIC ACID GLYCEROL-PHOSPHATE PRIMASE"/>
    <property type="match status" value="1"/>
</dbReference>
<name>A0A0P0F2T4_BACT4</name>
<dbReference type="SUPFAM" id="SSF53756">
    <property type="entry name" value="UDP-Glycosyltransferase/glycogen phosphorylase"/>
    <property type="match status" value="1"/>
</dbReference>
<dbReference type="Gene3D" id="3.40.50.11820">
    <property type="match status" value="1"/>
</dbReference>
<evidence type="ECO:0000313" key="13">
    <source>
        <dbReference type="Proteomes" id="UP001217776"/>
    </source>
</evidence>
<dbReference type="InterPro" id="IPR043149">
    <property type="entry name" value="TagF_N"/>
</dbReference>
<dbReference type="RefSeq" id="WP_008767819.1">
    <property type="nucleotide sequence ID" value="NZ_BAABXH010000001.1"/>
</dbReference>
<dbReference type="KEGG" id="btho:Btheta7330_01300"/>
<dbReference type="EMBL" id="CP083680">
    <property type="protein sequence ID" value="UYU67208.1"/>
    <property type="molecule type" value="Genomic_DNA"/>
</dbReference>
<dbReference type="DNASU" id="1075436"/>
<evidence type="ECO:0000313" key="11">
    <source>
        <dbReference type="Proteomes" id="UP000284785"/>
    </source>
</evidence>
<evidence type="ECO:0000256" key="3">
    <source>
        <dbReference type="ARBA" id="ARBA00022475"/>
    </source>
</evidence>
<reference evidence="7" key="3">
    <citation type="submission" date="2022-10" db="EMBL/GenBank/DDBJ databases">
        <title>Human gut microbiome strain richness.</title>
        <authorList>
            <person name="Chen-Liaw A."/>
        </authorList>
    </citation>
    <scope>NUCLEOTIDE SEQUENCE</scope>
    <source>
        <strain evidence="7">1001283st1_A3_1001283B150304_161114</strain>
    </source>
</reference>
<reference evidence="9 12" key="2">
    <citation type="submission" date="2021-06" db="EMBL/GenBank/DDBJ databases">
        <title>Interrogation of the integrated mobile genetic elements in gut-associated Bacteroides with a consensus prediction approach.</title>
        <authorList>
            <person name="Campbell D.E."/>
            <person name="Leigh J.R."/>
            <person name="Kim T."/>
            <person name="England W."/>
            <person name="Whitaker R.J."/>
            <person name="Degnan P.H."/>
        </authorList>
    </citation>
    <scope>NUCLEOTIDE SEQUENCE</scope>
    <source>
        <strain evidence="10">VPI-3443</strain>
        <strain evidence="9 12">WAL8669</strain>
    </source>
</reference>
<dbReference type="InterPro" id="IPR007554">
    <property type="entry name" value="Glycerophosphate_synth"/>
</dbReference>
<gene>
    <name evidence="8" type="ORF">DW780_22000</name>
    <name evidence="9" type="ORF">KQP68_02695</name>
    <name evidence="10" type="ORF">KQP74_00345</name>
    <name evidence="7" type="ORF">PO127_26640</name>
</gene>
<dbReference type="AlphaFoldDB" id="A0A0P0F2T4"/>
<dbReference type="Proteomes" id="UP001156218">
    <property type="component" value="Chromosome"/>
</dbReference>
<dbReference type="SMR" id="A0A0P0F2T4"/>
<dbReference type="Pfam" id="PF04464">
    <property type="entry name" value="Glyphos_transf"/>
    <property type="match status" value="1"/>
</dbReference>
<dbReference type="GeneID" id="60927704"/>
<dbReference type="InterPro" id="IPR043148">
    <property type="entry name" value="TagF_C"/>
</dbReference>
<comment type="similarity">
    <text evidence="2">Belongs to the CDP-glycerol glycerophosphotransferase family.</text>
</comment>
<evidence type="ECO:0000256" key="6">
    <source>
        <dbReference type="ARBA" id="ARBA00023136"/>
    </source>
</evidence>
<accession>A0A0P0F2T4</accession>
<dbReference type="PANTHER" id="PTHR37316:SF3">
    <property type="entry name" value="TEICHOIC ACID GLYCEROL-PHOSPHATE TRANSFERASE"/>
    <property type="match status" value="1"/>
</dbReference>
<keyword evidence="4" id="KW-0808">Transferase</keyword>
<evidence type="ECO:0000313" key="9">
    <source>
        <dbReference type="EMBL" id="UYU67208.1"/>
    </source>
</evidence>
<evidence type="ECO:0000313" key="7">
    <source>
        <dbReference type="EMBL" id="MDC2239326.1"/>
    </source>
</evidence>
<dbReference type="InterPro" id="IPR051612">
    <property type="entry name" value="Teichoic_Acid_Biosynth"/>
</dbReference>
<evidence type="ECO:0000256" key="5">
    <source>
        <dbReference type="ARBA" id="ARBA00022944"/>
    </source>
</evidence>
<dbReference type="GO" id="GO:0005886">
    <property type="term" value="C:plasma membrane"/>
    <property type="evidence" value="ECO:0007669"/>
    <property type="project" value="UniProtKB-SubCell"/>
</dbReference>
<evidence type="ECO:0000256" key="2">
    <source>
        <dbReference type="ARBA" id="ARBA00010488"/>
    </source>
</evidence>
<sequence>MKILKKIFQVIVKIINHCVPVDSRSLYFIPHPNCRTDKYDIINYSSDNVLVLLNYLLKKDSAEYYKIYVEIYDSSRISEYQEYIYGINPNIRCTFLCACVGRFFFNKVSFKDMLYAFFCFCRASKCFTATFYYDFSFKKRSQQIICLGYYTPFKDDYHMGDHSYDKFRNTTCNSFDYSIATSCLSARIISIDCGISYDKFKVLGFPRNDLLISKNNCNVIKREISKFAGYDVTKYIVYTPTFRDYETVTEGNLRSILGYVDCDLLKLSKILLKFNAALILKLHPLQNKTVLKKDLPKGILVFEQTYKYGLYDLLSFSDGMITDYTSTYFDFLLVNKPVIFNFYDIEEYRRVRGFSFEPIEFFCAGDIVYNYNELIDAVMGLLAGKDIHAEHRRHISLLMNQFQDDNSTKRICDIFLNEI</sequence>
<dbReference type="EMBL" id="JAQNVG010000090">
    <property type="protein sequence ID" value="MDC2239326.1"/>
    <property type="molecule type" value="Genomic_DNA"/>
</dbReference>
<dbReference type="EMBL" id="QSJP01000025">
    <property type="protein sequence ID" value="RHD82714.1"/>
    <property type="molecule type" value="Genomic_DNA"/>
</dbReference>
<evidence type="ECO:0000256" key="4">
    <source>
        <dbReference type="ARBA" id="ARBA00022679"/>
    </source>
</evidence>
<evidence type="ECO:0000313" key="8">
    <source>
        <dbReference type="EMBL" id="RHD82714.1"/>
    </source>
</evidence>
<dbReference type="Proteomes" id="UP001162960">
    <property type="component" value="Chromosome"/>
</dbReference>
<organism evidence="7 13">
    <name type="scientific">Bacteroides thetaiotaomicron</name>
    <dbReference type="NCBI Taxonomy" id="818"/>
    <lineage>
        <taxon>Bacteria</taxon>
        <taxon>Pseudomonadati</taxon>
        <taxon>Bacteroidota</taxon>
        <taxon>Bacteroidia</taxon>
        <taxon>Bacteroidales</taxon>
        <taxon>Bacteroidaceae</taxon>
        <taxon>Bacteroides</taxon>
    </lineage>
</organism>
<evidence type="ECO:0000313" key="10">
    <source>
        <dbReference type="EMBL" id="UYU91119.1"/>
    </source>
</evidence>
<proteinExistence type="inferred from homology"/>
<dbReference type="Proteomes" id="UP001217776">
    <property type="component" value="Unassembled WGS sequence"/>
</dbReference>
<dbReference type="GO" id="GO:0047355">
    <property type="term" value="F:CDP-glycerol glycerophosphotransferase activity"/>
    <property type="evidence" value="ECO:0007669"/>
    <property type="project" value="InterPro"/>
</dbReference>